<protein>
    <submittedName>
        <fullName evidence="2">L domain-like protein</fullName>
    </submittedName>
</protein>
<sequence>MGSKKKSDHLQMDKIYKINSMGKIDRISLVMNGSPDRPLSILFDNLPNVYELSTFKDTRMFYQTDILLQWPNLKSFKAEYSTIAWSQMNFPMSLKTLNIVGFPKTNFAGFRFPESIETLIMVAEGGQRYCLKFPMEILPLNLKSLKLVDFGIVNFYIGKLSQSLILIDVTHNYIEDFGTRIGFLTSISWPPLLERIGLTYSNINNQTIKQLDLIGWPDGLRLLDLTGNRFSSLSFVNCLPQSLSDLNLSRCCLNFEFFSDPLKFPNSLTKLSMQKCHIKSLNLLEFPPLVEEIYLDFNEIKDLNGCFIRWTHLSRLKIISLASNQISTILTWSPPSSLQVLNLQNNLITEVCATILFNQGQNTKYSNLRSIDLGQNKIAYIDKHASIPRNVNKLNFASNPLDLVPLNSAFFTKNLNELILQDTKVSWLGFRGNSPRILIKYLESLNTTEDEVL</sequence>
<proteinExistence type="predicted"/>
<accession>A0A1E4RCW5</accession>
<dbReference type="STRING" id="984485.A0A1E4RCW5"/>
<reference evidence="3" key="1">
    <citation type="submission" date="2016-05" db="EMBL/GenBank/DDBJ databases">
        <title>Comparative genomics of biotechnologically important yeasts.</title>
        <authorList>
            <consortium name="DOE Joint Genome Institute"/>
            <person name="Riley R."/>
            <person name="Haridas S."/>
            <person name="Wolfe K.H."/>
            <person name="Lopes M.R."/>
            <person name="Hittinger C.T."/>
            <person name="Goker M."/>
            <person name="Salamov A."/>
            <person name="Wisecaver J."/>
            <person name="Long T.M."/>
            <person name="Aerts A.L."/>
            <person name="Barry K."/>
            <person name="Choi C."/>
            <person name="Clum A."/>
            <person name="Coughlan A.Y."/>
            <person name="Deshpande S."/>
            <person name="Douglass A.P."/>
            <person name="Hanson S.J."/>
            <person name="Klenk H.-P."/>
            <person name="Labutti K."/>
            <person name="Lapidus A."/>
            <person name="Lindquist E."/>
            <person name="Lipzen A."/>
            <person name="Meier-Kolthoff J.P."/>
            <person name="Ohm R.A."/>
            <person name="Otillar R.P."/>
            <person name="Pangilinan J."/>
            <person name="Peng Y."/>
            <person name="Rokas A."/>
            <person name="Rosa C.A."/>
            <person name="Scheuner C."/>
            <person name="Sibirny A.A."/>
            <person name="Slot J.C."/>
            <person name="Stielow J.B."/>
            <person name="Sun H."/>
            <person name="Kurtzman C.P."/>
            <person name="Blackwell M."/>
            <person name="Grigoriev I.V."/>
            <person name="Jeffries T.W."/>
        </authorList>
    </citation>
    <scope>NUCLEOTIDE SEQUENCE [LARGE SCALE GENOMIC DNA]</scope>
    <source>
        <strain evidence="3">NRRL Y-1933</strain>
    </source>
</reference>
<evidence type="ECO:0000256" key="1">
    <source>
        <dbReference type="ARBA" id="ARBA00022729"/>
    </source>
</evidence>
<name>A0A1E4RCW5_9ASCO</name>
<dbReference type="AlphaFoldDB" id="A0A1E4RCW5"/>
<dbReference type="EMBL" id="KV454546">
    <property type="protein sequence ID" value="ODV64975.1"/>
    <property type="molecule type" value="Genomic_DNA"/>
</dbReference>
<dbReference type="Proteomes" id="UP000095085">
    <property type="component" value="Unassembled WGS sequence"/>
</dbReference>
<dbReference type="Gene3D" id="3.80.10.10">
    <property type="entry name" value="Ribonuclease Inhibitor"/>
    <property type="match status" value="2"/>
</dbReference>
<dbReference type="RefSeq" id="XP_020074042.1">
    <property type="nucleotide sequence ID" value="XM_020223736.1"/>
</dbReference>
<dbReference type="InterPro" id="IPR050328">
    <property type="entry name" value="Dev_Immune_Receptor"/>
</dbReference>
<keyword evidence="1" id="KW-0732">Signal</keyword>
<evidence type="ECO:0000313" key="2">
    <source>
        <dbReference type="EMBL" id="ODV64975.1"/>
    </source>
</evidence>
<dbReference type="GeneID" id="30998285"/>
<organism evidence="2 3">
    <name type="scientific">Hyphopichia burtonii NRRL Y-1933</name>
    <dbReference type="NCBI Taxonomy" id="984485"/>
    <lineage>
        <taxon>Eukaryota</taxon>
        <taxon>Fungi</taxon>
        <taxon>Dikarya</taxon>
        <taxon>Ascomycota</taxon>
        <taxon>Saccharomycotina</taxon>
        <taxon>Pichiomycetes</taxon>
        <taxon>Debaryomycetaceae</taxon>
        <taxon>Hyphopichia</taxon>
    </lineage>
</organism>
<evidence type="ECO:0000313" key="3">
    <source>
        <dbReference type="Proteomes" id="UP000095085"/>
    </source>
</evidence>
<dbReference type="SUPFAM" id="SSF52058">
    <property type="entry name" value="L domain-like"/>
    <property type="match status" value="1"/>
</dbReference>
<dbReference type="OrthoDB" id="266138at2759"/>
<keyword evidence="3" id="KW-1185">Reference proteome</keyword>
<dbReference type="InterPro" id="IPR001611">
    <property type="entry name" value="Leu-rich_rpt"/>
</dbReference>
<gene>
    <name evidence="2" type="ORF">HYPBUDRAFT_8433</name>
</gene>
<dbReference type="PROSITE" id="PS51450">
    <property type="entry name" value="LRR"/>
    <property type="match status" value="1"/>
</dbReference>
<dbReference type="PANTHER" id="PTHR24373:SF275">
    <property type="entry name" value="TIR DOMAIN-CONTAINING PROTEIN"/>
    <property type="match status" value="1"/>
</dbReference>
<dbReference type="InterPro" id="IPR032675">
    <property type="entry name" value="LRR_dom_sf"/>
</dbReference>
<dbReference type="PANTHER" id="PTHR24373">
    <property type="entry name" value="SLIT RELATED LEUCINE-RICH REPEAT NEURONAL PROTEIN"/>
    <property type="match status" value="1"/>
</dbReference>